<keyword evidence="6" id="KW-0520">NAD</keyword>
<dbReference type="GO" id="GO:0045892">
    <property type="term" value="P:negative regulation of DNA-templated transcription"/>
    <property type="evidence" value="ECO:0007669"/>
    <property type="project" value="InterPro"/>
</dbReference>
<dbReference type="InterPro" id="IPR022876">
    <property type="entry name" value="Tscrpt_rep_Rex"/>
</dbReference>
<dbReference type="STRING" id="573413.Spirs_3692"/>
<dbReference type="InterPro" id="IPR003781">
    <property type="entry name" value="CoA-bd"/>
</dbReference>
<dbReference type="Gene3D" id="1.10.10.10">
    <property type="entry name" value="Winged helix-like DNA-binding domain superfamily/Winged helix DNA-binding domain"/>
    <property type="match status" value="1"/>
</dbReference>
<evidence type="ECO:0000256" key="4">
    <source>
        <dbReference type="ARBA" id="ARBA00023125"/>
    </source>
</evidence>
<dbReference type="AlphaFoldDB" id="E1R7S3"/>
<comment type="function">
    <text evidence="6">Modulates transcription in response to changes in cellular NADH/NAD(+) redox state.</text>
</comment>
<evidence type="ECO:0000256" key="1">
    <source>
        <dbReference type="ARBA" id="ARBA00022490"/>
    </source>
</evidence>
<evidence type="ECO:0000256" key="2">
    <source>
        <dbReference type="ARBA" id="ARBA00022491"/>
    </source>
</evidence>
<keyword evidence="4 6" id="KW-0238">DNA-binding</keyword>
<dbReference type="HOGENOM" id="CLU_061534_1_0_12"/>
<dbReference type="Pfam" id="PF06971">
    <property type="entry name" value="Put_DNA-bind_N"/>
    <property type="match status" value="1"/>
</dbReference>
<name>E1R7S3_SEDSS</name>
<dbReference type="SUPFAM" id="SSF51735">
    <property type="entry name" value="NAD(P)-binding Rossmann-fold domains"/>
    <property type="match status" value="1"/>
</dbReference>
<dbReference type="eggNOG" id="COG2344">
    <property type="taxonomic scope" value="Bacteria"/>
</dbReference>
<dbReference type="NCBIfam" id="NF003996">
    <property type="entry name" value="PRK05472.2-5"/>
    <property type="match status" value="1"/>
</dbReference>
<dbReference type="InterPro" id="IPR009718">
    <property type="entry name" value="Rex_DNA-bd_C_dom"/>
</dbReference>
<evidence type="ECO:0000256" key="5">
    <source>
        <dbReference type="ARBA" id="ARBA00023163"/>
    </source>
</evidence>
<dbReference type="InterPro" id="IPR036388">
    <property type="entry name" value="WH-like_DNA-bd_sf"/>
</dbReference>
<evidence type="ECO:0000259" key="7">
    <source>
        <dbReference type="SMART" id="SM00881"/>
    </source>
</evidence>
<evidence type="ECO:0000256" key="3">
    <source>
        <dbReference type="ARBA" id="ARBA00023015"/>
    </source>
</evidence>
<dbReference type="SUPFAM" id="SSF46785">
    <property type="entry name" value="Winged helix' DNA-binding domain"/>
    <property type="match status" value="1"/>
</dbReference>
<protein>
    <recommendedName>
        <fullName evidence="6">Redox-sensing transcriptional repressor Rex</fullName>
    </recommendedName>
</protein>
<dbReference type="PANTHER" id="PTHR35786:SF1">
    <property type="entry name" value="REDOX-SENSING TRANSCRIPTIONAL REPRESSOR REX 1"/>
    <property type="match status" value="1"/>
</dbReference>
<keyword evidence="9" id="KW-1185">Reference proteome</keyword>
<proteinExistence type="inferred from homology"/>
<dbReference type="HAMAP" id="MF_01131">
    <property type="entry name" value="Rex"/>
    <property type="match status" value="1"/>
</dbReference>
<keyword evidence="2 6" id="KW-0678">Repressor</keyword>
<dbReference type="Proteomes" id="UP000002318">
    <property type="component" value="Chromosome"/>
</dbReference>
<dbReference type="SMART" id="SM00881">
    <property type="entry name" value="CoA_binding"/>
    <property type="match status" value="1"/>
</dbReference>
<comment type="subunit">
    <text evidence="6">Homodimer.</text>
</comment>
<sequence>MNKDIILRLTRYKRLLYKLKALGFERVFSNNLGDAIGVTPALVRKDFSTLNLPGNKRGGYNIDMLIERLDNLLGRDQPQHVIVVGCGRIGTALMQYSGFSTDGIEFVAGFDIRPEEVRPPSTIPVYGMDTLEDFIKEHHIKVGVIAVPDTEASKVLTQMVEAGIRGVLNFAPVELKCHNEECHSNCIIHNVNIALEIEHLFYQVNAKEAGEEEDGNCAD</sequence>
<evidence type="ECO:0000313" key="8">
    <source>
        <dbReference type="EMBL" id="ADK82778.1"/>
    </source>
</evidence>
<accession>E1R7S3</accession>
<feature type="binding site" evidence="6">
    <location>
        <begin position="85"/>
        <end position="90"/>
    </location>
    <ligand>
        <name>NAD(+)</name>
        <dbReference type="ChEBI" id="CHEBI:57540"/>
    </ligand>
</feature>
<dbReference type="NCBIfam" id="NF003994">
    <property type="entry name" value="PRK05472.2-3"/>
    <property type="match status" value="1"/>
</dbReference>
<evidence type="ECO:0000256" key="6">
    <source>
        <dbReference type="HAMAP-Rule" id="MF_01131"/>
    </source>
</evidence>
<keyword evidence="1 6" id="KW-0963">Cytoplasm</keyword>
<dbReference type="GO" id="GO:0051775">
    <property type="term" value="P:response to redox state"/>
    <property type="evidence" value="ECO:0007669"/>
    <property type="project" value="InterPro"/>
</dbReference>
<dbReference type="Pfam" id="PF02629">
    <property type="entry name" value="CoA_binding"/>
    <property type="match status" value="1"/>
</dbReference>
<dbReference type="InterPro" id="IPR036390">
    <property type="entry name" value="WH_DNA-bd_sf"/>
</dbReference>
<dbReference type="NCBIfam" id="NF003995">
    <property type="entry name" value="PRK05472.2-4"/>
    <property type="match status" value="1"/>
</dbReference>
<dbReference type="KEGG" id="ssm:Spirs_3692"/>
<organism evidence="8 9">
    <name type="scientific">Sediminispirochaeta smaragdinae (strain DSM 11293 / JCM 15392 / SEBR 4228)</name>
    <name type="common">Spirochaeta smaragdinae</name>
    <dbReference type="NCBI Taxonomy" id="573413"/>
    <lineage>
        <taxon>Bacteria</taxon>
        <taxon>Pseudomonadati</taxon>
        <taxon>Spirochaetota</taxon>
        <taxon>Spirochaetia</taxon>
        <taxon>Spirochaetales</taxon>
        <taxon>Spirochaetaceae</taxon>
        <taxon>Sediminispirochaeta</taxon>
    </lineage>
</organism>
<comment type="subcellular location">
    <subcellularLocation>
        <location evidence="6">Cytoplasm</location>
    </subcellularLocation>
</comment>
<reference evidence="8 9" key="1">
    <citation type="journal article" date="2010" name="Stand. Genomic Sci.">
        <title>Complete genome sequence of Spirochaeta smaragdinae type strain (SEBR 4228).</title>
        <authorList>
            <person name="Mavromatis K."/>
            <person name="Yasawong M."/>
            <person name="Chertkov O."/>
            <person name="Lapidus A."/>
            <person name="Lucas S."/>
            <person name="Nolan M."/>
            <person name="Del Rio T.G."/>
            <person name="Tice H."/>
            <person name="Cheng J.F."/>
            <person name="Pitluck S."/>
            <person name="Liolios K."/>
            <person name="Ivanova N."/>
            <person name="Tapia R."/>
            <person name="Han C."/>
            <person name="Bruce D."/>
            <person name="Goodwin L."/>
            <person name="Pati A."/>
            <person name="Chen A."/>
            <person name="Palaniappan K."/>
            <person name="Land M."/>
            <person name="Hauser L."/>
            <person name="Chang Y.J."/>
            <person name="Jeffries C.D."/>
            <person name="Detter J.C."/>
            <person name="Rohde M."/>
            <person name="Brambilla E."/>
            <person name="Spring S."/>
            <person name="Goker M."/>
            <person name="Sikorski J."/>
            <person name="Woyke T."/>
            <person name="Bristow J."/>
            <person name="Eisen J.A."/>
            <person name="Markowitz V."/>
            <person name="Hugenholtz P."/>
            <person name="Klenk H.P."/>
            <person name="Kyrpides N.C."/>
        </authorList>
    </citation>
    <scope>NUCLEOTIDE SEQUENCE [LARGE SCALE GENOMIC DNA]</scope>
    <source>
        <strain evidence="9">DSM 11293 / JCM 15392 / SEBR 4228</strain>
    </source>
</reference>
<keyword evidence="5 6" id="KW-0804">Transcription</keyword>
<comment type="similarity">
    <text evidence="6">Belongs to the transcriptional regulatory Rex family.</text>
</comment>
<keyword evidence="3 6" id="KW-0805">Transcription regulation</keyword>
<gene>
    <name evidence="6" type="primary">rex</name>
    <name evidence="8" type="ordered locus">Spirs_3692</name>
</gene>
<feature type="domain" description="CoA-binding" evidence="7">
    <location>
        <begin position="74"/>
        <end position="174"/>
    </location>
</feature>
<dbReference type="PANTHER" id="PTHR35786">
    <property type="entry name" value="REDOX-SENSING TRANSCRIPTIONAL REPRESSOR REX"/>
    <property type="match status" value="1"/>
</dbReference>
<dbReference type="GO" id="GO:0005737">
    <property type="term" value="C:cytoplasm"/>
    <property type="evidence" value="ECO:0007669"/>
    <property type="project" value="UniProtKB-SubCell"/>
</dbReference>
<dbReference type="RefSeq" id="WP_013256237.1">
    <property type="nucleotide sequence ID" value="NC_014364.1"/>
</dbReference>
<evidence type="ECO:0000313" key="9">
    <source>
        <dbReference type="Proteomes" id="UP000002318"/>
    </source>
</evidence>
<dbReference type="EMBL" id="CP002116">
    <property type="protein sequence ID" value="ADK82778.1"/>
    <property type="molecule type" value="Genomic_DNA"/>
</dbReference>
<dbReference type="GO" id="GO:0003677">
    <property type="term" value="F:DNA binding"/>
    <property type="evidence" value="ECO:0007669"/>
    <property type="project" value="UniProtKB-UniRule"/>
</dbReference>
<dbReference type="Gene3D" id="3.40.50.720">
    <property type="entry name" value="NAD(P)-binding Rossmann-like Domain"/>
    <property type="match status" value="1"/>
</dbReference>
<dbReference type="GO" id="GO:0003700">
    <property type="term" value="F:DNA-binding transcription factor activity"/>
    <property type="evidence" value="ECO:0007669"/>
    <property type="project" value="UniProtKB-UniRule"/>
</dbReference>
<dbReference type="InterPro" id="IPR036291">
    <property type="entry name" value="NAD(P)-bd_dom_sf"/>
</dbReference>
<feature type="DNA-binding region" description="H-T-H motif" evidence="6">
    <location>
        <begin position="11"/>
        <end position="50"/>
    </location>
</feature>
<dbReference type="OrthoDB" id="9784760at2"/>